<gene>
    <name evidence="2" type="ORF">U9M48_038663</name>
</gene>
<dbReference type="EMBL" id="CP144753">
    <property type="protein sequence ID" value="WVZ92614.1"/>
    <property type="molecule type" value="Genomic_DNA"/>
</dbReference>
<reference evidence="2 3" key="1">
    <citation type="submission" date="2024-02" db="EMBL/GenBank/DDBJ databases">
        <title>High-quality chromosome-scale genome assembly of Pensacola bahiagrass (Paspalum notatum Flugge var. saurae).</title>
        <authorList>
            <person name="Vega J.M."/>
            <person name="Podio M."/>
            <person name="Orjuela J."/>
            <person name="Siena L.A."/>
            <person name="Pessino S.C."/>
            <person name="Combes M.C."/>
            <person name="Mariac C."/>
            <person name="Albertini E."/>
            <person name="Pupilli F."/>
            <person name="Ortiz J.P.A."/>
            <person name="Leblanc O."/>
        </authorList>
    </citation>
    <scope>NUCLEOTIDE SEQUENCE [LARGE SCALE GENOMIC DNA]</scope>
    <source>
        <strain evidence="2">R1</strain>
        <tissue evidence="2">Leaf</tissue>
    </source>
</reference>
<feature type="compositionally biased region" description="Basic and acidic residues" evidence="1">
    <location>
        <begin position="12"/>
        <end position="32"/>
    </location>
</feature>
<feature type="region of interest" description="Disordered" evidence="1">
    <location>
        <begin position="219"/>
        <end position="262"/>
    </location>
</feature>
<name>A0AAQ3UJ11_PASNO</name>
<keyword evidence="3" id="KW-1185">Reference proteome</keyword>
<evidence type="ECO:0000313" key="2">
    <source>
        <dbReference type="EMBL" id="WVZ92614.1"/>
    </source>
</evidence>
<feature type="region of interest" description="Disordered" evidence="1">
    <location>
        <begin position="1"/>
        <end position="66"/>
    </location>
</feature>
<protein>
    <submittedName>
        <fullName evidence="2">Uncharacterized protein</fullName>
    </submittedName>
</protein>
<accession>A0AAQ3UJ11</accession>
<evidence type="ECO:0000313" key="3">
    <source>
        <dbReference type="Proteomes" id="UP001341281"/>
    </source>
</evidence>
<evidence type="ECO:0000256" key="1">
    <source>
        <dbReference type="SAM" id="MobiDB-lite"/>
    </source>
</evidence>
<dbReference type="Proteomes" id="UP001341281">
    <property type="component" value="Chromosome 09"/>
</dbReference>
<dbReference type="AlphaFoldDB" id="A0AAQ3UJ11"/>
<feature type="compositionally biased region" description="Low complexity" evidence="1">
    <location>
        <begin position="33"/>
        <end position="47"/>
    </location>
</feature>
<feature type="compositionally biased region" description="Acidic residues" evidence="1">
    <location>
        <begin position="1"/>
        <end position="11"/>
    </location>
</feature>
<organism evidence="2 3">
    <name type="scientific">Paspalum notatum var. saurae</name>
    <dbReference type="NCBI Taxonomy" id="547442"/>
    <lineage>
        <taxon>Eukaryota</taxon>
        <taxon>Viridiplantae</taxon>
        <taxon>Streptophyta</taxon>
        <taxon>Embryophyta</taxon>
        <taxon>Tracheophyta</taxon>
        <taxon>Spermatophyta</taxon>
        <taxon>Magnoliopsida</taxon>
        <taxon>Liliopsida</taxon>
        <taxon>Poales</taxon>
        <taxon>Poaceae</taxon>
        <taxon>PACMAD clade</taxon>
        <taxon>Panicoideae</taxon>
        <taxon>Andropogonodae</taxon>
        <taxon>Paspaleae</taxon>
        <taxon>Paspalinae</taxon>
        <taxon>Paspalum</taxon>
    </lineage>
</organism>
<feature type="compositionally biased region" description="Basic and acidic residues" evidence="1">
    <location>
        <begin position="48"/>
        <end position="60"/>
    </location>
</feature>
<proteinExistence type="predicted"/>
<sequence length="301" mass="32985">MDQQQEVDDDEQVVRVPERVEPGEVPSQREGEQPAAAAAAGLLLPLPERARGEGEGDGHERHHHDPRHALGAGEEAAVGGLVPAEEARHQAVLVGLRRDEPREVARQVVPRVQADAHRDRRRDDLPYLVRSSEWLALWHDYDIRRTLWKAMLSSKGTKKRAQVERSHVSVLRHTGSSTSAMLSLSVSAAPLAVGRQYPITRNAADRRYCANRHAKSAAMAATHSASTHARRQLSAAATRARAAARAGLHRRRHRDDDDDDAPPPRPCCCCAADDDGACCPPAPALRPWLHCAALPLLIGRL</sequence>
<feature type="compositionally biased region" description="Low complexity" evidence="1">
    <location>
        <begin position="235"/>
        <end position="246"/>
    </location>
</feature>